<accession>A0A9P8CDS8</accession>
<name>A0A9P8CDS8_9HELO</name>
<evidence type="ECO:0000256" key="1">
    <source>
        <dbReference type="SAM" id="MobiDB-lite"/>
    </source>
</evidence>
<feature type="region of interest" description="Disordered" evidence="1">
    <location>
        <begin position="1"/>
        <end position="144"/>
    </location>
</feature>
<organism evidence="2 3">
    <name type="scientific">Calycina marina</name>
    <dbReference type="NCBI Taxonomy" id="1763456"/>
    <lineage>
        <taxon>Eukaryota</taxon>
        <taxon>Fungi</taxon>
        <taxon>Dikarya</taxon>
        <taxon>Ascomycota</taxon>
        <taxon>Pezizomycotina</taxon>
        <taxon>Leotiomycetes</taxon>
        <taxon>Helotiales</taxon>
        <taxon>Pezizellaceae</taxon>
        <taxon>Calycina</taxon>
    </lineage>
</organism>
<proteinExistence type="predicted"/>
<sequence length="144" mass="14573">MSAASQNQSNFGAGTTFGAGDSTTSSEATPGGTVGSATAAGQGDHPTDNADETGVEMPSSKFGPPKEDLKGEQMASYGEGEVMDAQLDKKNAGWGEEGSYTSDLDRQKAEQKGARDDIKSARAAGESVDGGAGGRTQNEGFDSV</sequence>
<feature type="compositionally biased region" description="Polar residues" evidence="1">
    <location>
        <begin position="1"/>
        <end position="13"/>
    </location>
</feature>
<feature type="compositionally biased region" description="Basic and acidic residues" evidence="1">
    <location>
        <begin position="103"/>
        <end position="120"/>
    </location>
</feature>
<gene>
    <name evidence="2" type="ORF">BJ878DRAFT_512504</name>
</gene>
<dbReference type="EMBL" id="MU254009">
    <property type="protein sequence ID" value="KAG9243057.1"/>
    <property type="molecule type" value="Genomic_DNA"/>
</dbReference>
<feature type="compositionally biased region" description="Polar residues" evidence="1">
    <location>
        <begin position="135"/>
        <end position="144"/>
    </location>
</feature>
<keyword evidence="3" id="KW-1185">Reference proteome</keyword>
<evidence type="ECO:0000313" key="2">
    <source>
        <dbReference type="EMBL" id="KAG9243057.1"/>
    </source>
</evidence>
<dbReference type="Proteomes" id="UP000887226">
    <property type="component" value="Unassembled WGS sequence"/>
</dbReference>
<evidence type="ECO:0000313" key="3">
    <source>
        <dbReference type="Proteomes" id="UP000887226"/>
    </source>
</evidence>
<reference evidence="2" key="1">
    <citation type="journal article" date="2021" name="IMA Fungus">
        <title>Genomic characterization of three marine fungi, including Emericellopsis atlantica sp. nov. with signatures of a generalist lifestyle and marine biomass degradation.</title>
        <authorList>
            <person name="Hagestad O.C."/>
            <person name="Hou L."/>
            <person name="Andersen J.H."/>
            <person name="Hansen E.H."/>
            <person name="Altermark B."/>
            <person name="Li C."/>
            <person name="Kuhnert E."/>
            <person name="Cox R.J."/>
            <person name="Crous P.W."/>
            <person name="Spatafora J.W."/>
            <person name="Lail K."/>
            <person name="Amirebrahimi M."/>
            <person name="Lipzen A."/>
            <person name="Pangilinan J."/>
            <person name="Andreopoulos W."/>
            <person name="Hayes R.D."/>
            <person name="Ng V."/>
            <person name="Grigoriev I.V."/>
            <person name="Jackson S.A."/>
            <person name="Sutton T.D.S."/>
            <person name="Dobson A.D.W."/>
            <person name="Rama T."/>
        </authorList>
    </citation>
    <scope>NUCLEOTIDE SEQUENCE</scope>
    <source>
        <strain evidence="2">TRa3180A</strain>
    </source>
</reference>
<comment type="caution">
    <text evidence="2">The sequence shown here is derived from an EMBL/GenBank/DDBJ whole genome shotgun (WGS) entry which is preliminary data.</text>
</comment>
<dbReference type="AlphaFoldDB" id="A0A9P8CDS8"/>
<dbReference type="OrthoDB" id="3438962at2759"/>
<protein>
    <submittedName>
        <fullName evidence="2">Uncharacterized protein</fullName>
    </submittedName>
</protein>